<dbReference type="EMBL" id="LR797318">
    <property type="protein sequence ID" value="CAB4202916.1"/>
    <property type="molecule type" value="Genomic_DNA"/>
</dbReference>
<evidence type="ECO:0000313" key="3">
    <source>
        <dbReference type="EMBL" id="CAB4202916.1"/>
    </source>
</evidence>
<dbReference type="EMBL" id="LR796978">
    <property type="protein sequence ID" value="CAB4179220.1"/>
    <property type="molecule type" value="Genomic_DNA"/>
</dbReference>
<gene>
    <name evidence="1" type="ORF">UFOVP1022_50</name>
    <name evidence="2" type="ORF">UFOVP1110_48</name>
    <name evidence="3" type="ORF">UFOVP1378_50</name>
    <name evidence="4" type="ORF">UFOVP1474_36</name>
    <name evidence="5" type="ORF">UFOVP1561_34</name>
</gene>
<dbReference type="EMBL" id="LR797052">
    <property type="protein sequence ID" value="CAB4184244.1"/>
    <property type="molecule type" value="Genomic_DNA"/>
</dbReference>
<dbReference type="EMBL" id="LR797424">
    <property type="protein sequence ID" value="CAB4215550.1"/>
    <property type="molecule type" value="Genomic_DNA"/>
</dbReference>
<evidence type="ECO:0000313" key="4">
    <source>
        <dbReference type="EMBL" id="CAB4215550.1"/>
    </source>
</evidence>
<proteinExistence type="predicted"/>
<evidence type="ECO:0000313" key="5">
    <source>
        <dbReference type="EMBL" id="CAB5230123.1"/>
    </source>
</evidence>
<evidence type="ECO:0000313" key="2">
    <source>
        <dbReference type="EMBL" id="CAB4184244.1"/>
    </source>
</evidence>
<dbReference type="EMBL" id="LR798406">
    <property type="protein sequence ID" value="CAB5230123.1"/>
    <property type="molecule type" value="Genomic_DNA"/>
</dbReference>
<sequence>MAIVADGTNGLSVPVVTTTQKLALTVTAGYIVFDSTLVKLCVYSGTAWQTITSI</sequence>
<accession>A0A6J7XJJ7</accession>
<reference evidence="5" key="1">
    <citation type="submission" date="2020-05" db="EMBL/GenBank/DDBJ databases">
        <authorList>
            <person name="Chiriac C."/>
            <person name="Salcher M."/>
            <person name="Ghai R."/>
            <person name="Kavagutti S V."/>
        </authorList>
    </citation>
    <scope>NUCLEOTIDE SEQUENCE</scope>
</reference>
<organism evidence="5">
    <name type="scientific">uncultured Caudovirales phage</name>
    <dbReference type="NCBI Taxonomy" id="2100421"/>
    <lineage>
        <taxon>Viruses</taxon>
        <taxon>Duplodnaviria</taxon>
        <taxon>Heunggongvirae</taxon>
        <taxon>Uroviricota</taxon>
        <taxon>Caudoviricetes</taxon>
        <taxon>Peduoviridae</taxon>
        <taxon>Maltschvirus</taxon>
        <taxon>Maltschvirus maltsch</taxon>
    </lineage>
</organism>
<evidence type="ECO:0000313" key="1">
    <source>
        <dbReference type="EMBL" id="CAB4179220.1"/>
    </source>
</evidence>
<protein>
    <submittedName>
        <fullName evidence="5">Uncharacterized protein</fullName>
    </submittedName>
</protein>
<name>A0A6J7XJJ7_9CAUD</name>